<dbReference type="PANTHER" id="PTHR15666">
    <property type="entry name" value="COMM DOMAIN CONTAINING PROTEIN 5"/>
    <property type="match status" value="1"/>
</dbReference>
<dbReference type="PROSITE" id="PS51269">
    <property type="entry name" value="COMM"/>
    <property type="match status" value="1"/>
</dbReference>
<reference evidence="5" key="1">
    <citation type="submission" date="2023-01" db="EMBL/GenBank/DDBJ databases">
        <title>Key to firefly adult light organ development and bioluminescence: homeobox transcription factors regulate luciferase expression and transportation to peroxisome.</title>
        <authorList>
            <person name="Fu X."/>
        </authorList>
    </citation>
    <scope>NUCLEOTIDE SEQUENCE [LARGE SCALE GENOMIC DNA]</scope>
</reference>
<dbReference type="EMBL" id="JARPUR010000008">
    <property type="protein sequence ID" value="KAK4872127.1"/>
    <property type="molecule type" value="Genomic_DNA"/>
</dbReference>
<dbReference type="AlphaFoldDB" id="A0AAN7NXC2"/>
<sequence length="191" mass="21772">MTSLMLNNHNKNIIQLASRLPLQAQEVLITTALDATIHNNSNLEILENVFKSVELDTEDSLDLIGVFITITNIFLRNDEKQFWETLTTAGFNEAFIQNFLVKHKASISSIKSRNVPKMSGFKWRIDISFACGFLKKQVPPTIIVNLQLSSGEKYVFEIDLKTFHKLRFNIALALKEMNSLEKLSVVKNNMI</sequence>
<evidence type="ECO:0000313" key="5">
    <source>
        <dbReference type="Proteomes" id="UP001353858"/>
    </source>
</evidence>
<feature type="domain" description="COMM" evidence="3">
    <location>
        <begin position="117"/>
        <end position="181"/>
    </location>
</feature>
<evidence type="ECO:0000256" key="1">
    <source>
        <dbReference type="ARBA" id="ARBA00016556"/>
    </source>
</evidence>
<protein>
    <recommendedName>
        <fullName evidence="1">COMM domain-containing protein 5</fullName>
    </recommendedName>
</protein>
<dbReference type="PANTHER" id="PTHR15666:SF1">
    <property type="entry name" value="COMM DOMAIN-CONTAINING PROTEIN 5"/>
    <property type="match status" value="1"/>
</dbReference>
<keyword evidence="5" id="KW-1185">Reference proteome</keyword>
<dbReference type="GO" id="GO:0005634">
    <property type="term" value="C:nucleus"/>
    <property type="evidence" value="ECO:0007669"/>
    <property type="project" value="TreeGrafter"/>
</dbReference>
<evidence type="ECO:0000256" key="2">
    <source>
        <dbReference type="ARBA" id="ARBA00093452"/>
    </source>
</evidence>
<comment type="caution">
    <text evidence="4">The sequence shown here is derived from an EMBL/GenBank/DDBJ whole genome shotgun (WGS) entry which is preliminary data.</text>
</comment>
<organism evidence="4 5">
    <name type="scientific">Aquatica leii</name>
    <dbReference type="NCBI Taxonomy" id="1421715"/>
    <lineage>
        <taxon>Eukaryota</taxon>
        <taxon>Metazoa</taxon>
        <taxon>Ecdysozoa</taxon>
        <taxon>Arthropoda</taxon>
        <taxon>Hexapoda</taxon>
        <taxon>Insecta</taxon>
        <taxon>Pterygota</taxon>
        <taxon>Neoptera</taxon>
        <taxon>Endopterygota</taxon>
        <taxon>Coleoptera</taxon>
        <taxon>Polyphaga</taxon>
        <taxon>Elateriformia</taxon>
        <taxon>Elateroidea</taxon>
        <taxon>Lampyridae</taxon>
        <taxon>Luciolinae</taxon>
        <taxon>Aquatica</taxon>
    </lineage>
</organism>
<comment type="similarity">
    <text evidence="2">Belongs to the COMM domain-containing protein 5 family.</text>
</comment>
<dbReference type="Proteomes" id="UP001353858">
    <property type="component" value="Unassembled WGS sequence"/>
</dbReference>
<evidence type="ECO:0000259" key="3">
    <source>
        <dbReference type="PROSITE" id="PS51269"/>
    </source>
</evidence>
<dbReference type="InterPro" id="IPR017920">
    <property type="entry name" value="COMM"/>
</dbReference>
<dbReference type="InterPro" id="IPR037357">
    <property type="entry name" value="COMMD5"/>
</dbReference>
<accession>A0AAN7NXC2</accession>
<gene>
    <name evidence="4" type="ORF">RN001_016251</name>
</gene>
<name>A0AAN7NXC2_9COLE</name>
<evidence type="ECO:0000313" key="4">
    <source>
        <dbReference type="EMBL" id="KAK4872127.1"/>
    </source>
</evidence>
<proteinExistence type="inferred from homology"/>
<dbReference type="Pfam" id="PF07258">
    <property type="entry name" value="COMM_domain"/>
    <property type="match status" value="1"/>
</dbReference>